<keyword evidence="2" id="KW-1185">Reference proteome</keyword>
<evidence type="ECO:0000313" key="1">
    <source>
        <dbReference type="EMBL" id="GAA1858259.1"/>
    </source>
</evidence>
<reference evidence="1 2" key="1">
    <citation type="journal article" date="2019" name="Int. J. Syst. Evol. Microbiol.">
        <title>The Global Catalogue of Microorganisms (GCM) 10K type strain sequencing project: providing services to taxonomists for standard genome sequencing and annotation.</title>
        <authorList>
            <consortium name="The Broad Institute Genomics Platform"/>
            <consortium name="The Broad Institute Genome Sequencing Center for Infectious Disease"/>
            <person name="Wu L."/>
            <person name="Ma J."/>
        </authorList>
    </citation>
    <scope>NUCLEOTIDE SEQUENCE [LARGE SCALE GENOMIC DNA]</scope>
    <source>
        <strain evidence="1 2">JCM 16009</strain>
    </source>
</reference>
<dbReference type="Proteomes" id="UP001500449">
    <property type="component" value="Unassembled WGS sequence"/>
</dbReference>
<dbReference type="EMBL" id="BAAAQK010000016">
    <property type="protein sequence ID" value="GAA1858259.1"/>
    <property type="molecule type" value="Genomic_DNA"/>
</dbReference>
<name>A0ABN2N948_9PSEU</name>
<sequence>MDESVPEPELKCIYFDLPFVLWLRDSMDDPILREWAKAWSAGDRENLPVSPYAPATVDHEIVIGGPCPVYLPPQELADYYQVNLLGGEIECGLRLLRRANNRGRPGFHMMGATPGDRLGRFSFKTVKAMFDLDQVDRSRFHDPAYFSNLAVDAINHLISHYRVIADAPWINPVTSEMLGEFQVETIYSDRSAECFAYGASAGPLEGFGSALDANRDHALRIAAASVGPPEMSLALDVNVRNNLDLRDWRMAAIESAVMFEAWLIPALKTRLAVNGIQDPDIDSQFRKPDGFPRSITHVAKKVVKEACGLDFEATTEFTEWTRNVCDIRNALIHGSRIDATPDEALLAYRSARAAMKLIEAAL</sequence>
<protein>
    <recommendedName>
        <fullName evidence="3">Apea-like HEPN domain-containing protein</fullName>
    </recommendedName>
</protein>
<organism evidence="1 2">
    <name type="scientific">Pseudonocardia ailaonensis</name>
    <dbReference type="NCBI Taxonomy" id="367279"/>
    <lineage>
        <taxon>Bacteria</taxon>
        <taxon>Bacillati</taxon>
        <taxon>Actinomycetota</taxon>
        <taxon>Actinomycetes</taxon>
        <taxon>Pseudonocardiales</taxon>
        <taxon>Pseudonocardiaceae</taxon>
        <taxon>Pseudonocardia</taxon>
    </lineage>
</organism>
<comment type="caution">
    <text evidence="1">The sequence shown here is derived from an EMBL/GenBank/DDBJ whole genome shotgun (WGS) entry which is preliminary data.</text>
</comment>
<gene>
    <name evidence="1" type="ORF">GCM10009836_43070</name>
</gene>
<dbReference type="RefSeq" id="WP_344419888.1">
    <property type="nucleotide sequence ID" value="NZ_BAAAQK010000016.1"/>
</dbReference>
<accession>A0ABN2N948</accession>
<proteinExistence type="predicted"/>
<evidence type="ECO:0000313" key="2">
    <source>
        <dbReference type="Proteomes" id="UP001500449"/>
    </source>
</evidence>
<evidence type="ECO:0008006" key="3">
    <source>
        <dbReference type="Google" id="ProtNLM"/>
    </source>
</evidence>